<dbReference type="GO" id="GO:0005762">
    <property type="term" value="C:mitochondrial large ribosomal subunit"/>
    <property type="evidence" value="ECO:0007669"/>
    <property type="project" value="TreeGrafter"/>
</dbReference>
<gene>
    <name evidence="4" type="primary">img1</name>
    <name evidence="4" type="ORF">SOMG_02025</name>
</gene>
<keyword evidence="3" id="KW-0687">Ribonucleoprotein</keyword>
<evidence type="ECO:0000313" key="4">
    <source>
        <dbReference type="EMBL" id="WBW71034.1"/>
    </source>
</evidence>
<keyword evidence="2 4" id="KW-0689">Ribosomal protein</keyword>
<evidence type="ECO:0000313" key="5">
    <source>
        <dbReference type="Proteomes" id="UP001212411"/>
    </source>
</evidence>
<dbReference type="InterPro" id="IPR008991">
    <property type="entry name" value="Translation_prot_SH3-like_sf"/>
</dbReference>
<organism evidence="4 5">
    <name type="scientific">Schizosaccharomyces osmophilus</name>
    <dbReference type="NCBI Taxonomy" id="2545709"/>
    <lineage>
        <taxon>Eukaryota</taxon>
        <taxon>Fungi</taxon>
        <taxon>Dikarya</taxon>
        <taxon>Ascomycota</taxon>
        <taxon>Taphrinomycotina</taxon>
        <taxon>Schizosaccharomycetes</taxon>
        <taxon>Schizosaccharomycetales</taxon>
        <taxon>Schizosaccharomycetaceae</taxon>
        <taxon>Schizosaccharomyces</taxon>
    </lineage>
</organism>
<accession>A0AAE9W7V6</accession>
<dbReference type="GO" id="GO:0003735">
    <property type="term" value="F:structural constituent of ribosome"/>
    <property type="evidence" value="ECO:0007669"/>
    <property type="project" value="InterPro"/>
</dbReference>
<proteinExistence type="inferred from homology"/>
<comment type="similarity">
    <text evidence="1">Belongs to the bacterial ribosomal protein bL19 family.</text>
</comment>
<reference evidence="4 5" key="1">
    <citation type="journal article" date="2023" name="G3 (Bethesda)">
        <title>A high-quality reference genome for the fission yeast Schizosaccharomyces osmophilus.</title>
        <authorList>
            <person name="Jia G.S."/>
            <person name="Zhang W.C."/>
            <person name="Liang Y."/>
            <person name="Liu X.H."/>
            <person name="Rhind N."/>
            <person name="Pidoux A."/>
            <person name="Brysch-Herzberg M."/>
            <person name="Du L.L."/>
        </authorList>
    </citation>
    <scope>NUCLEOTIDE SEQUENCE [LARGE SCALE GENOMIC DNA]</scope>
    <source>
        <strain evidence="4 5">CBS 15793</strain>
    </source>
</reference>
<dbReference type="PRINTS" id="PR00061">
    <property type="entry name" value="RIBOSOMALL19"/>
</dbReference>
<dbReference type="PANTHER" id="PTHR15680:SF9">
    <property type="entry name" value="LARGE RIBOSOMAL SUBUNIT PROTEIN BL19M"/>
    <property type="match status" value="1"/>
</dbReference>
<evidence type="ECO:0000256" key="2">
    <source>
        <dbReference type="ARBA" id="ARBA00022980"/>
    </source>
</evidence>
<dbReference type="GO" id="GO:0006412">
    <property type="term" value="P:translation"/>
    <property type="evidence" value="ECO:0007669"/>
    <property type="project" value="InterPro"/>
</dbReference>
<dbReference type="AlphaFoldDB" id="A0AAE9W7V6"/>
<dbReference type="SUPFAM" id="SSF50104">
    <property type="entry name" value="Translation proteins SH3-like domain"/>
    <property type="match status" value="1"/>
</dbReference>
<name>A0AAE9W7V6_9SCHI</name>
<dbReference type="EMBL" id="CP115611">
    <property type="protein sequence ID" value="WBW71034.1"/>
    <property type="molecule type" value="Genomic_DNA"/>
</dbReference>
<dbReference type="PANTHER" id="PTHR15680">
    <property type="entry name" value="RIBOSOMAL PROTEIN L19"/>
    <property type="match status" value="1"/>
</dbReference>
<dbReference type="GeneID" id="80875507"/>
<dbReference type="InterPro" id="IPR001857">
    <property type="entry name" value="Ribosomal_bL19"/>
</dbReference>
<evidence type="ECO:0000256" key="1">
    <source>
        <dbReference type="ARBA" id="ARBA00005781"/>
    </source>
</evidence>
<sequence>MEFANPLRRTLSMNIGIFSFQKRFLHTLRRPFVFPKPLKGPKIKDVVSEYEKRYQNNMDVDGKRFQMFHRSQKDRVRPGAVLLVESYSKYPIKESINRFAGYLLRVRHRGPKSSFLLRNNVMGVGVEVLFPVYSPQIKSITVLKENGIAKRPRRAYLSYLRQPRFRLAPVEPLVRKFMEGKKK</sequence>
<evidence type="ECO:0000256" key="3">
    <source>
        <dbReference type="ARBA" id="ARBA00023274"/>
    </source>
</evidence>
<dbReference type="RefSeq" id="XP_056035277.1">
    <property type="nucleotide sequence ID" value="XM_056180818.1"/>
</dbReference>
<dbReference type="KEGG" id="som:SOMG_02025"/>
<keyword evidence="5" id="KW-1185">Reference proteome</keyword>
<dbReference type="Pfam" id="PF01245">
    <property type="entry name" value="Ribosomal_L19"/>
    <property type="match status" value="1"/>
</dbReference>
<dbReference type="Proteomes" id="UP001212411">
    <property type="component" value="Chromosome 1"/>
</dbReference>
<protein>
    <submittedName>
        <fullName evidence="4">Mitochondrial ribosomal protein subunit L19</fullName>
    </submittedName>
</protein>
<dbReference type="InterPro" id="IPR038657">
    <property type="entry name" value="Ribosomal_bL19_sf"/>
</dbReference>
<dbReference type="Gene3D" id="2.30.30.790">
    <property type="match status" value="1"/>
</dbReference>